<evidence type="ECO:0000256" key="4">
    <source>
        <dbReference type="ARBA" id="ARBA00023002"/>
    </source>
</evidence>
<dbReference type="Gene3D" id="3.50.50.60">
    <property type="entry name" value="FAD/NAD(P)-binding domain"/>
    <property type="match status" value="2"/>
</dbReference>
<keyword evidence="4" id="KW-0560">Oxidoreductase</keyword>
<comment type="catalytic activity">
    <reaction evidence="6">
        <text>a 3-oxosteroid + A = a 3-oxo-Delta(1)-steroid + AH2</text>
        <dbReference type="Rhea" id="RHEA:13329"/>
        <dbReference type="ChEBI" id="CHEBI:13193"/>
        <dbReference type="ChEBI" id="CHEBI:17499"/>
        <dbReference type="ChEBI" id="CHEBI:20156"/>
        <dbReference type="ChEBI" id="CHEBI:47788"/>
        <dbReference type="EC" id="1.3.99.4"/>
    </reaction>
</comment>
<gene>
    <name evidence="11" type="ORF">SAMN05216215_101547</name>
</gene>
<keyword evidence="3" id="KW-0274">FAD</keyword>
<dbReference type="SUPFAM" id="SSF56425">
    <property type="entry name" value="Succinate dehydrogenase/fumarate reductase flavoprotein, catalytic domain"/>
    <property type="match status" value="1"/>
</dbReference>
<dbReference type="RefSeq" id="WP_093266717.1">
    <property type="nucleotide sequence ID" value="NZ_FNOK01000015.1"/>
</dbReference>
<dbReference type="SUPFAM" id="SSF51905">
    <property type="entry name" value="FAD/NAD(P)-binding domain"/>
    <property type="match status" value="1"/>
</dbReference>
<evidence type="ECO:0000256" key="2">
    <source>
        <dbReference type="ARBA" id="ARBA00022630"/>
    </source>
</evidence>
<organism evidence="11 12">
    <name type="scientific">Saccharopolyspora shandongensis</name>
    <dbReference type="NCBI Taxonomy" id="418495"/>
    <lineage>
        <taxon>Bacteria</taxon>
        <taxon>Bacillati</taxon>
        <taxon>Actinomycetota</taxon>
        <taxon>Actinomycetes</taxon>
        <taxon>Pseudonocardiales</taxon>
        <taxon>Pseudonocardiaceae</taxon>
        <taxon>Saccharopolyspora</taxon>
    </lineage>
</organism>
<evidence type="ECO:0000256" key="8">
    <source>
        <dbReference type="ARBA" id="ARBA00066536"/>
    </source>
</evidence>
<comment type="cofactor">
    <cofactor evidence="1">
        <name>FAD</name>
        <dbReference type="ChEBI" id="CHEBI:57692"/>
    </cofactor>
</comment>
<evidence type="ECO:0000256" key="1">
    <source>
        <dbReference type="ARBA" id="ARBA00001974"/>
    </source>
</evidence>
<keyword evidence="12" id="KW-1185">Reference proteome</keyword>
<dbReference type="InterPro" id="IPR050315">
    <property type="entry name" value="FAD-oxidoreductase_2"/>
</dbReference>
<dbReference type="InterPro" id="IPR036188">
    <property type="entry name" value="FAD/NAD-bd_sf"/>
</dbReference>
<dbReference type="GO" id="GO:0047571">
    <property type="term" value="F:3-oxosteroid 1-dehydrogenase activity"/>
    <property type="evidence" value="ECO:0007669"/>
    <property type="project" value="UniProtKB-EC"/>
</dbReference>
<dbReference type="PANTHER" id="PTHR43400">
    <property type="entry name" value="FUMARATE REDUCTASE"/>
    <property type="match status" value="1"/>
</dbReference>
<dbReference type="AlphaFoldDB" id="A0A1H3EJW1"/>
<dbReference type="InterPro" id="IPR003953">
    <property type="entry name" value="FAD-dep_OxRdtase_2_FAD-bd"/>
</dbReference>
<protein>
    <recommendedName>
        <fullName evidence="9">3-oxosteroid 1-dehydrogenase</fullName>
        <ecNumber evidence="8">1.3.99.4</ecNumber>
    </recommendedName>
</protein>
<evidence type="ECO:0000256" key="3">
    <source>
        <dbReference type="ARBA" id="ARBA00022827"/>
    </source>
</evidence>
<evidence type="ECO:0000256" key="6">
    <source>
        <dbReference type="ARBA" id="ARBA00051951"/>
    </source>
</evidence>
<proteinExistence type="inferred from homology"/>
<sequence>MTAGTPDGRSEFDVVVVGSGAAGMTAALTAARQGLDTVLVEKAAKFGGSTARSGGGVWVPNNHVLAEAGITDTPEAASTYLAHIVGDAVDAERQAAFLAAGPRMLAEVLPSTPLRMRWVPEYADYYPEAPGGRVRGRSIEAAPLDGRVLGDLLADLEPGYGKAPANLVITQADFRWLNLLARHPRGPLRALRVGTRWLLARIRGQRLLALGQALSAGLRVALRDAGVPVWLNTPLIDLEHDGGRVTGVVVEHDGQRRTLVARRGVVLAAGGFEHNEQLRKQHQREPIGTQWTVGAKANTGDAITAAQRLGAATELMDDAWWGPSIPLPGGPWFCLAERTLPGCILVNGDGERFGNEAAPYVDAVHAMYGPGDGPGRHMPTWLIADQRYRNRYMFAGLGPRQPFPGRWYKTGAVQRAATVEALAERIDVPAAALRRTIERFNGFARNGVDADFRRGDSGYDRYYGDPRNKPNPSLGALEVAPFYAVKIVPGDLGTKGGLRTDVHARVLREDGTPIEGLYAAGNTSAAVMGRTYAGPGATLGPAMTFGYLAAQHLATEE</sequence>
<evidence type="ECO:0000256" key="5">
    <source>
        <dbReference type="ARBA" id="ARBA00023221"/>
    </source>
</evidence>
<evidence type="ECO:0000313" key="11">
    <source>
        <dbReference type="EMBL" id="SDX79046.1"/>
    </source>
</evidence>
<reference evidence="12" key="1">
    <citation type="submission" date="2016-10" db="EMBL/GenBank/DDBJ databases">
        <authorList>
            <person name="Varghese N."/>
            <person name="Submissions S."/>
        </authorList>
    </citation>
    <scope>NUCLEOTIDE SEQUENCE [LARGE SCALE GENOMIC DNA]</scope>
    <source>
        <strain evidence="12">CGMCC 4.3530</strain>
    </source>
</reference>
<accession>A0A1H3EJW1</accession>
<evidence type="ECO:0000256" key="7">
    <source>
        <dbReference type="ARBA" id="ARBA00061147"/>
    </source>
</evidence>
<dbReference type="NCBIfam" id="NF005882">
    <property type="entry name" value="PRK07843.1"/>
    <property type="match status" value="1"/>
</dbReference>
<dbReference type="EC" id="1.3.99.4" evidence="8"/>
<keyword evidence="2" id="KW-0285">Flavoprotein</keyword>
<keyword evidence="5" id="KW-0443">Lipid metabolism</keyword>
<dbReference type="EMBL" id="FNOK01000015">
    <property type="protein sequence ID" value="SDX79046.1"/>
    <property type="molecule type" value="Genomic_DNA"/>
</dbReference>
<dbReference type="Proteomes" id="UP000199529">
    <property type="component" value="Unassembled WGS sequence"/>
</dbReference>
<keyword evidence="5" id="KW-0753">Steroid metabolism</keyword>
<evidence type="ECO:0000256" key="9">
    <source>
        <dbReference type="ARBA" id="ARBA00069709"/>
    </source>
</evidence>
<dbReference type="FunFam" id="3.50.50.60:FF:000208">
    <property type="entry name" value="3-ketosteroid dehydrogenase"/>
    <property type="match status" value="1"/>
</dbReference>
<name>A0A1H3EJW1_9PSEU</name>
<comment type="similarity">
    <text evidence="7">Belongs to the FAD-dependent oxidoreductase 2 family. 3-oxosteroid dehydrogenase subfamily.</text>
</comment>
<dbReference type="InterPro" id="IPR027477">
    <property type="entry name" value="Succ_DH/fumarate_Rdtase_cat_sf"/>
</dbReference>
<dbReference type="GO" id="GO:0008202">
    <property type="term" value="P:steroid metabolic process"/>
    <property type="evidence" value="ECO:0007669"/>
    <property type="project" value="UniProtKB-KW"/>
</dbReference>
<dbReference type="Pfam" id="PF00890">
    <property type="entry name" value="FAD_binding_2"/>
    <property type="match status" value="1"/>
</dbReference>
<evidence type="ECO:0000313" key="12">
    <source>
        <dbReference type="Proteomes" id="UP000199529"/>
    </source>
</evidence>
<dbReference type="FunFam" id="3.50.50.60:FF:000240">
    <property type="entry name" value="3-ketosteroid-delta-1-dehydrogenase"/>
    <property type="match status" value="1"/>
</dbReference>
<dbReference type="STRING" id="418495.SAMN05216215_101547"/>
<feature type="domain" description="FAD-dependent oxidoreductase 2 FAD-binding" evidence="10">
    <location>
        <begin position="13"/>
        <end position="539"/>
    </location>
</feature>
<evidence type="ECO:0000259" key="10">
    <source>
        <dbReference type="Pfam" id="PF00890"/>
    </source>
</evidence>
<dbReference type="PANTHER" id="PTHR43400:SF10">
    <property type="entry name" value="3-OXOSTEROID 1-DEHYDROGENASE"/>
    <property type="match status" value="1"/>
</dbReference>
<dbReference type="OrthoDB" id="9813348at2"/>